<dbReference type="RefSeq" id="WP_004952279.1">
    <property type="nucleotide sequence ID" value="NZ_CP083590.1"/>
</dbReference>
<gene>
    <name evidence="1" type="ORF">FRZ00_28725</name>
</gene>
<dbReference type="Proteomes" id="UP000327000">
    <property type="component" value="Unassembled WGS sequence"/>
</dbReference>
<accession>A0A5N5W089</accession>
<protein>
    <submittedName>
        <fullName evidence="1">Mersacidin/lichenicidin family type 2 lantibiotic</fullName>
    </submittedName>
</protein>
<comment type="caution">
    <text evidence="1">The sequence shown here is derived from an EMBL/GenBank/DDBJ whole genome shotgun (WGS) entry which is preliminary data.</text>
</comment>
<reference evidence="1 2" key="1">
    <citation type="journal article" date="2019" name="Microb. Cell Fact.">
        <title>Exploring novel herbicidin analogues by transcriptional regulator overexpression and MS/MS molecular networking.</title>
        <authorList>
            <person name="Shi Y."/>
            <person name="Gu R."/>
            <person name="Li Y."/>
            <person name="Wang X."/>
            <person name="Ren W."/>
            <person name="Li X."/>
            <person name="Wang L."/>
            <person name="Xie Y."/>
            <person name="Hong B."/>
        </authorList>
    </citation>
    <scope>NUCLEOTIDE SEQUENCE [LARGE SCALE GENOMIC DNA]</scope>
    <source>
        <strain evidence="1 2">US-43</strain>
    </source>
</reference>
<name>A0A5N5W089_STRMB</name>
<proteinExistence type="predicted"/>
<evidence type="ECO:0000313" key="1">
    <source>
        <dbReference type="EMBL" id="KAB7834815.1"/>
    </source>
</evidence>
<keyword evidence="2" id="KW-1185">Reference proteome</keyword>
<evidence type="ECO:0000313" key="2">
    <source>
        <dbReference type="Proteomes" id="UP000327000"/>
    </source>
</evidence>
<organism evidence="1 2">
    <name type="scientific">Streptomyces mobaraensis</name>
    <name type="common">Streptoverticillium mobaraense</name>
    <dbReference type="NCBI Taxonomy" id="35621"/>
    <lineage>
        <taxon>Bacteria</taxon>
        <taxon>Bacillati</taxon>
        <taxon>Actinomycetota</taxon>
        <taxon>Actinomycetes</taxon>
        <taxon>Kitasatosporales</taxon>
        <taxon>Streptomycetaceae</taxon>
        <taxon>Streptomyces</taxon>
    </lineage>
</organism>
<dbReference type="InterPro" id="IPR027635">
    <property type="entry name" value="Lantibiotic2_lead_pep_dom"/>
</dbReference>
<dbReference type="OrthoDB" id="3538673at2"/>
<dbReference type="EMBL" id="VOKX01000112">
    <property type="protein sequence ID" value="KAB7834815.1"/>
    <property type="molecule type" value="Genomic_DNA"/>
</dbReference>
<dbReference type="AlphaFoldDB" id="A0A5N5W089"/>
<sequence length="61" mass="6484">MNTVQAWKDCAYRETLAAAPAHPAGSIDLTEELPGERGGVQAMSGTIAIKTMSAPFWTCCK</sequence>
<dbReference type="GO" id="GO:0042742">
    <property type="term" value="P:defense response to bacterium"/>
    <property type="evidence" value="ECO:0007669"/>
    <property type="project" value="InterPro"/>
</dbReference>
<dbReference type="NCBIfam" id="TIGR03898">
    <property type="entry name" value="lanti_MRSA_kill"/>
    <property type="match status" value="1"/>
</dbReference>